<comment type="caution">
    <text evidence="3">The sequence shown here is derived from an EMBL/GenBank/DDBJ whole genome shotgun (WGS) entry which is preliminary data.</text>
</comment>
<protein>
    <submittedName>
        <fullName evidence="3">Uncharacterized protein</fullName>
    </submittedName>
</protein>
<feature type="region of interest" description="Disordered" evidence="1">
    <location>
        <begin position="183"/>
        <end position="209"/>
    </location>
</feature>
<feature type="region of interest" description="Disordered" evidence="1">
    <location>
        <begin position="1"/>
        <end position="30"/>
    </location>
</feature>
<name>A0A7V9AAR2_9BACT</name>
<organism evidence="3 4">
    <name type="scientific">Thermogemmata fonticola</name>
    <dbReference type="NCBI Taxonomy" id="2755323"/>
    <lineage>
        <taxon>Bacteria</taxon>
        <taxon>Pseudomonadati</taxon>
        <taxon>Planctomycetota</taxon>
        <taxon>Planctomycetia</taxon>
        <taxon>Gemmatales</taxon>
        <taxon>Gemmataceae</taxon>
        <taxon>Thermogemmata</taxon>
    </lineage>
</organism>
<keyword evidence="2" id="KW-1133">Transmembrane helix</keyword>
<evidence type="ECO:0000256" key="2">
    <source>
        <dbReference type="SAM" id="Phobius"/>
    </source>
</evidence>
<feature type="compositionally biased region" description="Pro residues" evidence="1">
    <location>
        <begin position="1"/>
        <end position="17"/>
    </location>
</feature>
<gene>
    <name evidence="3" type="ORF">H0921_02330</name>
</gene>
<evidence type="ECO:0000256" key="1">
    <source>
        <dbReference type="SAM" id="MobiDB-lite"/>
    </source>
</evidence>
<keyword evidence="4" id="KW-1185">Reference proteome</keyword>
<feature type="transmembrane region" description="Helical" evidence="2">
    <location>
        <begin position="56"/>
        <end position="79"/>
    </location>
</feature>
<proteinExistence type="predicted"/>
<dbReference type="Proteomes" id="UP000542342">
    <property type="component" value="Unassembled WGS sequence"/>
</dbReference>
<feature type="compositionally biased region" description="Gly residues" evidence="1">
    <location>
        <begin position="185"/>
        <end position="207"/>
    </location>
</feature>
<evidence type="ECO:0000313" key="3">
    <source>
        <dbReference type="EMBL" id="MBA2224992.1"/>
    </source>
</evidence>
<accession>A0A7V9AAR2</accession>
<keyword evidence="2" id="KW-0812">Transmembrane</keyword>
<keyword evidence="2" id="KW-0472">Membrane</keyword>
<sequence>MNPVPSPLPSRSSPPAPAGLGTSPRSASAKDPFADLAVPQLPEEEFWEKYNKRLEFPLATVTAVLLHIGIAALLIFILVRLMNREDTSPVPVQLVQVLGLDDGGGLGSSGSGGVEDPFVQADAEPDRAIINSLPNPNQLPEIRDEIRQTIRYFDEQGRLPISDSNAAAYASLEESIRKKLLGARQGAGDGPGSGFDGSAGKGPGGSGADSTLGRNLRWVLRFRVSSGRDYLEQLRAMQAKLLVPIPNSDKALFFPDLNDLSRHRIATDDDLRQLANQIKFCDTRRDAVWQVAGTLQLDFKPATFWAFFPKSLEEELARLERNYRNRRPEDIEETIFRVTFRGGMPEVVVEDQTLKR</sequence>
<reference evidence="3 4" key="1">
    <citation type="submission" date="2020-07" db="EMBL/GenBank/DDBJ databases">
        <title>Thermogemmata thermophila gen. nov., sp. nov., a novel moderate thermophilic planctomycete from a Kamchatka hot spring.</title>
        <authorList>
            <person name="Elcheninov A.G."/>
            <person name="Podosokorskaya O.A."/>
            <person name="Kovaleva O.L."/>
            <person name="Novikov A."/>
            <person name="Bonch-Osmolovskaya E.A."/>
            <person name="Toshchakov S.V."/>
            <person name="Kublanov I.V."/>
        </authorList>
    </citation>
    <scope>NUCLEOTIDE SEQUENCE [LARGE SCALE GENOMIC DNA]</scope>
    <source>
        <strain evidence="3 4">2918</strain>
    </source>
</reference>
<evidence type="ECO:0000313" key="4">
    <source>
        <dbReference type="Proteomes" id="UP000542342"/>
    </source>
</evidence>
<dbReference type="EMBL" id="JACEFB010000001">
    <property type="protein sequence ID" value="MBA2224992.1"/>
    <property type="molecule type" value="Genomic_DNA"/>
</dbReference>
<dbReference type="RefSeq" id="WP_194536400.1">
    <property type="nucleotide sequence ID" value="NZ_JACEFB010000001.1"/>
</dbReference>
<dbReference type="AlphaFoldDB" id="A0A7V9AAR2"/>